<evidence type="ECO:0000313" key="9">
    <source>
        <dbReference type="Proteomes" id="UP000276776"/>
    </source>
</evidence>
<evidence type="ECO:0000256" key="6">
    <source>
        <dbReference type="SAM" id="Phobius"/>
    </source>
</evidence>
<keyword evidence="9" id="KW-1185">Reference proteome</keyword>
<dbReference type="PANTHER" id="PTHR24049">
    <property type="entry name" value="CRUMBS FAMILY MEMBER"/>
    <property type="match status" value="1"/>
</dbReference>
<dbReference type="InterPro" id="IPR051022">
    <property type="entry name" value="Notch_Cell-Fate_Det"/>
</dbReference>
<dbReference type="SUPFAM" id="SSF57196">
    <property type="entry name" value="EGF/Laminin"/>
    <property type="match status" value="2"/>
</dbReference>
<keyword evidence="2" id="KW-0732">Signal</keyword>
<reference evidence="8 9" key="2">
    <citation type="submission" date="2018-11" db="EMBL/GenBank/DDBJ databases">
        <authorList>
            <consortium name="Pathogen Informatics"/>
        </authorList>
    </citation>
    <scope>NUCLEOTIDE SEQUENCE [LARGE SCALE GENOMIC DNA]</scope>
</reference>
<keyword evidence="6" id="KW-0812">Transmembrane</keyword>
<dbReference type="EMBL" id="UYYF01004340">
    <property type="protein sequence ID" value="VDN02688.1"/>
    <property type="molecule type" value="Genomic_DNA"/>
</dbReference>
<evidence type="ECO:0000256" key="4">
    <source>
        <dbReference type="ARBA" id="ARBA00023157"/>
    </source>
</evidence>
<name>A0A0N5CYD1_THECL</name>
<feature type="disulfide bond" evidence="5">
    <location>
        <begin position="389"/>
        <end position="398"/>
    </location>
</feature>
<organism evidence="10">
    <name type="scientific">Thelazia callipaeda</name>
    <name type="common">Oriental eyeworm</name>
    <name type="synonym">Parasitic nematode</name>
    <dbReference type="NCBI Taxonomy" id="103827"/>
    <lineage>
        <taxon>Eukaryota</taxon>
        <taxon>Metazoa</taxon>
        <taxon>Ecdysozoa</taxon>
        <taxon>Nematoda</taxon>
        <taxon>Chromadorea</taxon>
        <taxon>Rhabditida</taxon>
        <taxon>Spirurina</taxon>
        <taxon>Spiruromorpha</taxon>
        <taxon>Thelazioidea</taxon>
        <taxon>Thelaziidae</taxon>
        <taxon>Thelazia</taxon>
    </lineage>
</organism>
<feature type="disulfide bond" evidence="5">
    <location>
        <begin position="370"/>
        <end position="387"/>
    </location>
</feature>
<dbReference type="PROSITE" id="PS01186">
    <property type="entry name" value="EGF_2"/>
    <property type="match status" value="3"/>
</dbReference>
<dbReference type="Gene3D" id="2.10.25.10">
    <property type="entry name" value="Laminin"/>
    <property type="match status" value="4"/>
</dbReference>
<dbReference type="GO" id="GO:0007157">
    <property type="term" value="P:heterophilic cell-cell adhesion via plasma membrane cell adhesion molecules"/>
    <property type="evidence" value="ECO:0007669"/>
    <property type="project" value="TreeGrafter"/>
</dbReference>
<dbReference type="Proteomes" id="UP000276776">
    <property type="component" value="Unassembled WGS sequence"/>
</dbReference>
<comment type="caution">
    <text evidence="5">Lacks conserved residue(s) required for the propagation of feature annotation.</text>
</comment>
<keyword evidence="3" id="KW-0677">Repeat</keyword>
<evidence type="ECO:0000256" key="2">
    <source>
        <dbReference type="ARBA" id="ARBA00022729"/>
    </source>
</evidence>
<feature type="disulfide bond" evidence="5">
    <location>
        <begin position="197"/>
        <end position="206"/>
    </location>
</feature>
<dbReference type="PANTHER" id="PTHR24049:SF22">
    <property type="entry name" value="DROSOPHILA CRUMBS HOMOLOG"/>
    <property type="match status" value="1"/>
</dbReference>
<protein>
    <submittedName>
        <fullName evidence="10">EGF-like domain-containing protein</fullName>
    </submittedName>
</protein>
<proteinExistence type="predicted"/>
<evidence type="ECO:0000313" key="10">
    <source>
        <dbReference type="WBParaSite" id="TCLT_0000545001-mRNA-1"/>
    </source>
</evidence>
<feature type="disulfide bond" evidence="5">
    <location>
        <begin position="346"/>
        <end position="355"/>
    </location>
</feature>
<dbReference type="STRING" id="103827.A0A0N5CYD1"/>
<feature type="domain" description="EGF-like" evidence="7">
    <location>
        <begin position="358"/>
        <end position="399"/>
    </location>
</feature>
<dbReference type="WBParaSite" id="TCLT_0000545001-mRNA-1">
    <property type="protein sequence ID" value="TCLT_0000545001-mRNA-1"/>
    <property type="gene ID" value="TCLT_0000545001"/>
</dbReference>
<accession>A0A0N5CYD1</accession>
<dbReference type="InterPro" id="IPR000742">
    <property type="entry name" value="EGF"/>
</dbReference>
<dbReference type="GO" id="GO:0005886">
    <property type="term" value="C:plasma membrane"/>
    <property type="evidence" value="ECO:0007669"/>
    <property type="project" value="TreeGrafter"/>
</dbReference>
<dbReference type="PROSITE" id="PS00022">
    <property type="entry name" value="EGF_1"/>
    <property type="match status" value="3"/>
</dbReference>
<evidence type="ECO:0000313" key="8">
    <source>
        <dbReference type="EMBL" id="VDN02688.1"/>
    </source>
</evidence>
<keyword evidence="1 5" id="KW-0245">EGF-like domain</keyword>
<evidence type="ECO:0000259" key="7">
    <source>
        <dbReference type="PROSITE" id="PS50026"/>
    </source>
</evidence>
<dbReference type="AlphaFoldDB" id="A0A0N5CYD1"/>
<evidence type="ECO:0000256" key="5">
    <source>
        <dbReference type="PROSITE-ProRule" id="PRU00076"/>
    </source>
</evidence>
<dbReference type="OrthoDB" id="430340at2759"/>
<keyword evidence="6" id="KW-1133">Transmembrane helix</keyword>
<dbReference type="Pfam" id="PF23106">
    <property type="entry name" value="EGF_Teneurin"/>
    <property type="match status" value="1"/>
</dbReference>
<dbReference type="PROSITE" id="PS50026">
    <property type="entry name" value="EGF_3"/>
    <property type="match status" value="3"/>
</dbReference>
<dbReference type="GO" id="GO:0032991">
    <property type="term" value="C:protein-containing complex"/>
    <property type="evidence" value="ECO:0007669"/>
    <property type="project" value="TreeGrafter"/>
</dbReference>
<feature type="transmembrane region" description="Helical" evidence="6">
    <location>
        <begin position="415"/>
        <end position="436"/>
    </location>
</feature>
<keyword evidence="6" id="KW-0472">Membrane</keyword>
<reference evidence="10" key="1">
    <citation type="submission" date="2017-02" db="UniProtKB">
        <authorList>
            <consortium name="WormBaseParasite"/>
        </authorList>
    </citation>
    <scope>IDENTIFICATION</scope>
</reference>
<gene>
    <name evidence="8" type="ORF">TCLT_LOCUS5439</name>
</gene>
<dbReference type="GO" id="GO:0045197">
    <property type="term" value="P:establishment or maintenance of epithelial cell apical/basal polarity"/>
    <property type="evidence" value="ECO:0007669"/>
    <property type="project" value="TreeGrafter"/>
</dbReference>
<sequence>MNEFTCEIVLPCKDYVCFNNGICENELIKDNKNREISYRAKCKCPPRNVYGIAAKFEGKHCEKLTVEHEERIYDECFPCRKNAINYTNDCLDEYSQNSTLQYMKELLSHCGEACENAARFCLNGGLCDVEGRFDEDEKFSMLLPVCQCVGLDEGMLCEKHIVSPCDATAYDSRTAAEKCGEHGTCVGRTIQDYVCDCFHGWTGEKCDILEPCYLNDCSPGSLCVAIPIEQREKYSLGYTCICGMNQDPDFTSLSNTVQCIRTDIGICAGQMCKNDGICYPCEESDMNNLQLCSDEEKQRRFRCLCPYGLLPPFCDKEANACDKHKCQNGAQCAVDPENEFNFICRCRLGFSGSFCEEPISPCVMQGLQTCMMGSCVQDTSFVRGFRCECSDGYEGLNCDSQKKLDIIGFVHNNYWWTYPLIAMVVLTPITIVLTILSEDRARREYELKVNEKMRSTVISLDEFLVRNQIF</sequence>
<dbReference type="SMART" id="SM00181">
    <property type="entry name" value="EGF"/>
    <property type="match status" value="6"/>
</dbReference>
<feature type="domain" description="EGF-like" evidence="7">
    <location>
        <begin position="169"/>
        <end position="207"/>
    </location>
</feature>
<keyword evidence="4 5" id="KW-1015">Disulfide bond</keyword>
<feature type="domain" description="EGF-like" evidence="7">
    <location>
        <begin position="317"/>
        <end position="356"/>
    </location>
</feature>
<evidence type="ECO:0000256" key="1">
    <source>
        <dbReference type="ARBA" id="ARBA00022536"/>
    </source>
</evidence>
<evidence type="ECO:0000256" key="3">
    <source>
        <dbReference type="ARBA" id="ARBA00022737"/>
    </source>
</evidence>
<dbReference type="OMA" id="GDCIPIP"/>